<feature type="transmembrane region" description="Helical" evidence="7">
    <location>
        <begin position="94"/>
        <end position="118"/>
    </location>
</feature>
<keyword evidence="2 7" id="KW-0813">Transport</keyword>
<evidence type="ECO:0000256" key="2">
    <source>
        <dbReference type="ARBA" id="ARBA00022448"/>
    </source>
</evidence>
<evidence type="ECO:0000256" key="3">
    <source>
        <dbReference type="ARBA" id="ARBA00022475"/>
    </source>
</evidence>
<evidence type="ECO:0000313" key="10">
    <source>
        <dbReference type="Proteomes" id="UP001596223"/>
    </source>
</evidence>
<protein>
    <submittedName>
        <fullName evidence="9">ABC transporter permease</fullName>
    </submittedName>
</protein>
<reference evidence="10" key="1">
    <citation type="journal article" date="2019" name="Int. J. Syst. Evol. Microbiol.">
        <title>The Global Catalogue of Microorganisms (GCM) 10K type strain sequencing project: providing services to taxonomists for standard genome sequencing and annotation.</title>
        <authorList>
            <consortium name="The Broad Institute Genomics Platform"/>
            <consortium name="The Broad Institute Genome Sequencing Center for Infectious Disease"/>
            <person name="Wu L."/>
            <person name="Ma J."/>
        </authorList>
    </citation>
    <scope>NUCLEOTIDE SEQUENCE [LARGE SCALE GENOMIC DNA]</scope>
    <source>
        <strain evidence="10">CCUG 36956</strain>
    </source>
</reference>
<dbReference type="Gene3D" id="1.10.3720.10">
    <property type="entry name" value="MetI-like"/>
    <property type="match status" value="1"/>
</dbReference>
<gene>
    <name evidence="9" type="ORF">ACFP3H_22580</name>
</gene>
<comment type="subcellular location">
    <subcellularLocation>
        <location evidence="1 7">Cell membrane</location>
        <topology evidence="1 7">Multi-pass membrane protein</topology>
    </subcellularLocation>
</comment>
<feature type="domain" description="ABC transmembrane type-1" evidence="8">
    <location>
        <begin position="83"/>
        <end position="267"/>
    </location>
</feature>
<proteinExistence type="inferred from homology"/>
<evidence type="ECO:0000313" key="9">
    <source>
        <dbReference type="EMBL" id="MFC6013850.1"/>
    </source>
</evidence>
<feature type="transmembrane region" description="Helical" evidence="7">
    <location>
        <begin position="196"/>
        <end position="223"/>
    </location>
</feature>
<dbReference type="Pfam" id="PF00528">
    <property type="entry name" value="BPD_transp_1"/>
    <property type="match status" value="1"/>
</dbReference>
<feature type="transmembrane region" description="Helical" evidence="7">
    <location>
        <begin position="243"/>
        <end position="263"/>
    </location>
</feature>
<evidence type="ECO:0000256" key="5">
    <source>
        <dbReference type="ARBA" id="ARBA00022989"/>
    </source>
</evidence>
<dbReference type="InterPro" id="IPR000515">
    <property type="entry name" value="MetI-like"/>
</dbReference>
<keyword evidence="10" id="KW-1185">Reference proteome</keyword>
<feature type="transmembrane region" description="Helical" evidence="7">
    <location>
        <begin position="37"/>
        <end position="59"/>
    </location>
</feature>
<dbReference type="SUPFAM" id="SSF161098">
    <property type="entry name" value="MetI-like"/>
    <property type="match status" value="1"/>
</dbReference>
<evidence type="ECO:0000259" key="8">
    <source>
        <dbReference type="PROSITE" id="PS50928"/>
    </source>
</evidence>
<accession>A0ABW1JXE5</accession>
<dbReference type="PROSITE" id="PS50928">
    <property type="entry name" value="ABC_TM1"/>
    <property type="match status" value="1"/>
</dbReference>
<dbReference type="EMBL" id="JBHSQN010000015">
    <property type="protein sequence ID" value="MFC6013850.1"/>
    <property type="molecule type" value="Genomic_DNA"/>
</dbReference>
<keyword evidence="3" id="KW-1003">Cell membrane</keyword>
<evidence type="ECO:0000256" key="4">
    <source>
        <dbReference type="ARBA" id="ARBA00022692"/>
    </source>
</evidence>
<dbReference type="InterPro" id="IPR035906">
    <property type="entry name" value="MetI-like_sf"/>
</dbReference>
<keyword evidence="4 7" id="KW-0812">Transmembrane</keyword>
<organism evidence="9 10">
    <name type="scientific">Nocardia lasii</name>
    <dbReference type="NCBI Taxonomy" id="1616107"/>
    <lineage>
        <taxon>Bacteria</taxon>
        <taxon>Bacillati</taxon>
        <taxon>Actinomycetota</taxon>
        <taxon>Actinomycetes</taxon>
        <taxon>Mycobacteriales</taxon>
        <taxon>Nocardiaceae</taxon>
        <taxon>Nocardia</taxon>
    </lineage>
</organism>
<dbReference type="PANTHER" id="PTHR30151">
    <property type="entry name" value="ALKANE SULFONATE ABC TRANSPORTER-RELATED, MEMBRANE SUBUNIT"/>
    <property type="match status" value="1"/>
</dbReference>
<dbReference type="Proteomes" id="UP001596223">
    <property type="component" value="Unassembled WGS sequence"/>
</dbReference>
<keyword evidence="6 7" id="KW-0472">Membrane</keyword>
<dbReference type="RefSeq" id="WP_378608996.1">
    <property type="nucleotide sequence ID" value="NZ_JBHSQN010000015.1"/>
</dbReference>
<evidence type="ECO:0000256" key="6">
    <source>
        <dbReference type="ARBA" id="ARBA00023136"/>
    </source>
</evidence>
<dbReference type="PANTHER" id="PTHR30151:SF38">
    <property type="entry name" value="ALIPHATIC SULFONATES TRANSPORT PERMEASE PROTEIN SSUC-RELATED"/>
    <property type="match status" value="1"/>
</dbReference>
<comment type="similarity">
    <text evidence="7">Belongs to the binding-protein-dependent transport system permease family.</text>
</comment>
<evidence type="ECO:0000256" key="7">
    <source>
        <dbReference type="RuleBase" id="RU363032"/>
    </source>
</evidence>
<feature type="transmembrane region" description="Helical" evidence="7">
    <location>
        <begin position="130"/>
        <end position="147"/>
    </location>
</feature>
<keyword evidence="5 7" id="KW-1133">Transmembrane helix</keyword>
<evidence type="ECO:0000256" key="1">
    <source>
        <dbReference type="ARBA" id="ARBA00004651"/>
    </source>
</evidence>
<dbReference type="CDD" id="cd06261">
    <property type="entry name" value="TM_PBP2"/>
    <property type="match status" value="1"/>
</dbReference>
<sequence length="283" mass="30338">MTIALSRPAIALTAPTDDGFVERRALRRLGLRKAIPTARLLGVVLLVGAWTVGSLLELIDDRKLSAPWTVVATGWELLVDGPLLANLGVSLQRVLLGLVFGVLIGTTLAVIAGLSRLGESLIDGPVQIKRAIPTLGLIPLMILWLGIGEEFKLVLITLGVVVHMYIQTHASLTTIDQKLVELSEVQGVSRAQFIRSVVLPGSLPGFFLGLRLSVTSAWLVLIVVETVNATDGLGKMMSNAQNYGQADVILVGLVVYAIFGLASDSAIRLVERRVLSWRRTIAG</sequence>
<name>A0ABW1JXE5_9NOCA</name>
<comment type="caution">
    <text evidence="9">The sequence shown here is derived from an EMBL/GenBank/DDBJ whole genome shotgun (WGS) entry which is preliminary data.</text>
</comment>